<gene>
    <name evidence="1" type="ORF">HJC23_002398</name>
</gene>
<evidence type="ECO:0000313" key="2">
    <source>
        <dbReference type="Proteomes" id="UP001516023"/>
    </source>
</evidence>
<name>A0ABD3QSZ2_9STRA</name>
<accession>A0ABD3QSZ2</accession>
<organism evidence="1 2">
    <name type="scientific">Cyclotella cryptica</name>
    <dbReference type="NCBI Taxonomy" id="29204"/>
    <lineage>
        <taxon>Eukaryota</taxon>
        <taxon>Sar</taxon>
        <taxon>Stramenopiles</taxon>
        <taxon>Ochrophyta</taxon>
        <taxon>Bacillariophyta</taxon>
        <taxon>Coscinodiscophyceae</taxon>
        <taxon>Thalassiosirophycidae</taxon>
        <taxon>Stephanodiscales</taxon>
        <taxon>Stephanodiscaceae</taxon>
        <taxon>Cyclotella</taxon>
    </lineage>
</organism>
<protein>
    <submittedName>
        <fullName evidence="1">Uncharacterized protein</fullName>
    </submittedName>
</protein>
<dbReference type="AlphaFoldDB" id="A0ABD3QSZ2"/>
<reference evidence="1 2" key="1">
    <citation type="journal article" date="2020" name="G3 (Bethesda)">
        <title>Improved Reference Genome for Cyclotella cryptica CCMP332, a Model for Cell Wall Morphogenesis, Salinity Adaptation, and Lipid Production in Diatoms (Bacillariophyta).</title>
        <authorList>
            <person name="Roberts W.R."/>
            <person name="Downey K.M."/>
            <person name="Ruck E.C."/>
            <person name="Traller J.C."/>
            <person name="Alverson A.J."/>
        </authorList>
    </citation>
    <scope>NUCLEOTIDE SEQUENCE [LARGE SCALE GENOMIC DNA]</scope>
    <source>
        <strain evidence="1 2">CCMP332</strain>
    </source>
</reference>
<proteinExistence type="predicted"/>
<comment type="caution">
    <text evidence="1">The sequence shown here is derived from an EMBL/GenBank/DDBJ whole genome shotgun (WGS) entry which is preliminary data.</text>
</comment>
<dbReference type="Proteomes" id="UP001516023">
    <property type="component" value="Unassembled WGS sequence"/>
</dbReference>
<evidence type="ECO:0000313" key="1">
    <source>
        <dbReference type="EMBL" id="KAL3801105.1"/>
    </source>
</evidence>
<keyword evidence="2" id="KW-1185">Reference proteome</keyword>
<dbReference type="EMBL" id="JABMIG020000029">
    <property type="protein sequence ID" value="KAL3801105.1"/>
    <property type="molecule type" value="Genomic_DNA"/>
</dbReference>
<sequence length="78" mass="8906">MLKQHLRLTKYKESKYNTSFIVLQSGCHAEKSEGKNVKSFVAKKWDVNLFEVNVLAAFASQHKMETAKQKSNDKVADC</sequence>